<feature type="region of interest" description="Disordered" evidence="1">
    <location>
        <begin position="110"/>
        <end position="131"/>
    </location>
</feature>
<gene>
    <name evidence="2" type="ORF">K504DRAFT_504969</name>
</gene>
<evidence type="ECO:0000313" key="2">
    <source>
        <dbReference type="EMBL" id="KAF2706886.1"/>
    </source>
</evidence>
<feature type="compositionally biased region" description="Basic and acidic residues" evidence="1">
    <location>
        <begin position="1"/>
        <end position="10"/>
    </location>
</feature>
<keyword evidence="3" id="KW-1185">Reference proteome</keyword>
<dbReference type="EMBL" id="MU005775">
    <property type="protein sequence ID" value="KAF2706886.1"/>
    <property type="molecule type" value="Genomic_DNA"/>
</dbReference>
<reference evidence="2" key="1">
    <citation type="journal article" date="2020" name="Stud. Mycol.">
        <title>101 Dothideomycetes genomes: a test case for predicting lifestyles and emergence of pathogens.</title>
        <authorList>
            <person name="Haridas S."/>
            <person name="Albert R."/>
            <person name="Binder M."/>
            <person name="Bloem J."/>
            <person name="Labutti K."/>
            <person name="Salamov A."/>
            <person name="Andreopoulos B."/>
            <person name="Baker S."/>
            <person name="Barry K."/>
            <person name="Bills G."/>
            <person name="Bluhm B."/>
            <person name="Cannon C."/>
            <person name="Castanera R."/>
            <person name="Culley D."/>
            <person name="Daum C."/>
            <person name="Ezra D."/>
            <person name="Gonzalez J."/>
            <person name="Henrissat B."/>
            <person name="Kuo A."/>
            <person name="Liang C."/>
            <person name="Lipzen A."/>
            <person name="Lutzoni F."/>
            <person name="Magnuson J."/>
            <person name="Mondo S."/>
            <person name="Nolan M."/>
            <person name="Ohm R."/>
            <person name="Pangilinan J."/>
            <person name="Park H.-J."/>
            <person name="Ramirez L."/>
            <person name="Alfaro M."/>
            <person name="Sun H."/>
            <person name="Tritt A."/>
            <person name="Yoshinaga Y."/>
            <person name="Zwiers L.-H."/>
            <person name="Turgeon B."/>
            <person name="Goodwin S."/>
            <person name="Spatafora J."/>
            <person name="Crous P."/>
            <person name="Grigoriev I."/>
        </authorList>
    </citation>
    <scope>NUCLEOTIDE SEQUENCE</scope>
    <source>
        <strain evidence="2">CBS 279.74</strain>
    </source>
</reference>
<accession>A0A6G1K1Z0</accession>
<feature type="compositionally biased region" description="Basic and acidic residues" evidence="1">
    <location>
        <begin position="20"/>
        <end position="31"/>
    </location>
</feature>
<evidence type="ECO:0000313" key="3">
    <source>
        <dbReference type="Proteomes" id="UP000799428"/>
    </source>
</evidence>
<feature type="region of interest" description="Disordered" evidence="1">
    <location>
        <begin position="1"/>
        <end position="55"/>
    </location>
</feature>
<dbReference type="AlphaFoldDB" id="A0A6G1K1Z0"/>
<name>A0A6G1K1Z0_9PLEO</name>
<dbReference type="Proteomes" id="UP000799428">
    <property type="component" value="Unassembled WGS sequence"/>
</dbReference>
<evidence type="ECO:0000256" key="1">
    <source>
        <dbReference type="SAM" id="MobiDB-lite"/>
    </source>
</evidence>
<feature type="compositionally biased region" description="Polar residues" evidence="1">
    <location>
        <begin position="46"/>
        <end position="55"/>
    </location>
</feature>
<proteinExistence type="predicted"/>
<organism evidence="2 3">
    <name type="scientific">Pleomassaria siparia CBS 279.74</name>
    <dbReference type="NCBI Taxonomy" id="1314801"/>
    <lineage>
        <taxon>Eukaryota</taxon>
        <taxon>Fungi</taxon>
        <taxon>Dikarya</taxon>
        <taxon>Ascomycota</taxon>
        <taxon>Pezizomycotina</taxon>
        <taxon>Dothideomycetes</taxon>
        <taxon>Pleosporomycetidae</taxon>
        <taxon>Pleosporales</taxon>
        <taxon>Pleomassariaceae</taxon>
        <taxon>Pleomassaria</taxon>
    </lineage>
</organism>
<sequence>MQSRASERLTEPAVGGPEWQRLRMEVGRGDGESIPQCRQQQQQQQSTSHQIPALQVSDTESIIMYSRSPSPYLGYVSTPASSSSSSSTSQTFTVVDTESPFIDHPWMPPVSSPASSPAPAPFPSPCSPSGTMDGVNLAPQSFTFNPDSTWRGTNYTSRLMTTYHTSPEDTLPTNDITVDAEQSLGTPESTWGSDPYVVHPSARFVPYPLIDTDIFAYITAL</sequence>
<protein>
    <submittedName>
        <fullName evidence="2">Uncharacterized protein</fullName>
    </submittedName>
</protein>
<feature type="compositionally biased region" description="Pro residues" evidence="1">
    <location>
        <begin position="110"/>
        <end position="126"/>
    </location>
</feature>